<dbReference type="InterPro" id="IPR050900">
    <property type="entry name" value="Transposase_IS3/IS150/IS904"/>
</dbReference>
<dbReference type="PANTHER" id="PTHR46889">
    <property type="entry name" value="TRANSPOSASE INSF FOR INSERTION SEQUENCE IS3B-RELATED"/>
    <property type="match status" value="1"/>
</dbReference>
<gene>
    <name evidence="4" type="ORF">SSPO_000110</name>
</gene>
<dbReference type="AlphaFoldDB" id="A0A499UA38"/>
<comment type="function">
    <text evidence="1">Involved in the transposition of the insertion sequence.</text>
</comment>
<dbReference type="GO" id="GO:0003676">
    <property type="term" value="F:nucleic acid binding"/>
    <property type="evidence" value="ECO:0007669"/>
    <property type="project" value="InterPro"/>
</dbReference>
<accession>A0A499UA38</accession>
<dbReference type="Proteomes" id="UP000463951">
    <property type="component" value="Chromosome"/>
</dbReference>
<evidence type="ECO:0000313" key="4">
    <source>
        <dbReference type="EMBL" id="BBJ37293.1"/>
    </source>
</evidence>
<feature type="domain" description="HTH-like" evidence="3">
    <location>
        <begin position="1"/>
        <end position="50"/>
    </location>
</feature>
<organism evidence="4 5">
    <name type="scientific">Streptomyces antimycoticus</name>
    <dbReference type="NCBI Taxonomy" id="68175"/>
    <lineage>
        <taxon>Bacteria</taxon>
        <taxon>Bacillati</taxon>
        <taxon>Actinomycetota</taxon>
        <taxon>Actinomycetes</taxon>
        <taxon>Kitasatosporales</taxon>
        <taxon>Streptomycetaceae</taxon>
        <taxon>Streptomyces</taxon>
        <taxon>Streptomyces violaceusniger group</taxon>
    </lineage>
</organism>
<protein>
    <recommendedName>
        <fullName evidence="6">Integrase catalytic domain-containing protein</fullName>
    </recommendedName>
</protein>
<sequence length="137" mass="15335">MKEEFDDSGGTYGSPKIWIRLVRQGWRVPVNTIAKIMSKFGLVARKVRRRRGLTRPGKRPAAPDFVRRDFTAQAPDLVWCGDMTEIETGQGKLYLATVIDLFSRRLLGYAMGPVTTPTWWSLPSTWPPQPAAGTSAV</sequence>
<evidence type="ECO:0000259" key="2">
    <source>
        <dbReference type="Pfam" id="PF00665"/>
    </source>
</evidence>
<evidence type="ECO:0000256" key="1">
    <source>
        <dbReference type="ARBA" id="ARBA00002286"/>
    </source>
</evidence>
<proteinExistence type="predicted"/>
<dbReference type="Pfam" id="PF13276">
    <property type="entry name" value="HTH_21"/>
    <property type="match status" value="1"/>
</dbReference>
<dbReference type="InterPro" id="IPR001584">
    <property type="entry name" value="Integrase_cat-core"/>
</dbReference>
<dbReference type="InterPro" id="IPR012337">
    <property type="entry name" value="RNaseH-like_sf"/>
</dbReference>
<dbReference type="InterPro" id="IPR025948">
    <property type="entry name" value="HTH-like_dom"/>
</dbReference>
<evidence type="ECO:0008006" key="6">
    <source>
        <dbReference type="Google" id="ProtNLM"/>
    </source>
</evidence>
<name>A0A499UA38_9ACTN</name>
<evidence type="ECO:0000313" key="5">
    <source>
        <dbReference type="Proteomes" id="UP000463951"/>
    </source>
</evidence>
<dbReference type="SUPFAM" id="SSF53098">
    <property type="entry name" value="Ribonuclease H-like"/>
    <property type="match status" value="1"/>
</dbReference>
<reference evidence="4 5" key="1">
    <citation type="journal article" date="2020" name="Int. J. Syst. Evol. Microbiol.">
        <title>Reclassification of Streptomyces castelarensis and Streptomyces sporoclivatus as later heterotypic synonyms of Streptomyces antimycoticus.</title>
        <authorList>
            <person name="Komaki H."/>
            <person name="Tamura T."/>
        </authorList>
    </citation>
    <scope>NUCLEOTIDE SEQUENCE [LARGE SCALE GENOMIC DNA]</scope>
    <source>
        <strain evidence="4 5">NBRC 100767</strain>
    </source>
</reference>
<dbReference type="InterPro" id="IPR036397">
    <property type="entry name" value="RNaseH_sf"/>
</dbReference>
<dbReference type="EMBL" id="AP019620">
    <property type="protein sequence ID" value="BBJ37293.1"/>
    <property type="molecule type" value="Genomic_DNA"/>
</dbReference>
<dbReference type="Gene3D" id="3.30.420.10">
    <property type="entry name" value="Ribonuclease H-like superfamily/Ribonuclease H"/>
    <property type="match status" value="1"/>
</dbReference>
<dbReference type="Pfam" id="PF00665">
    <property type="entry name" value="rve"/>
    <property type="match status" value="1"/>
</dbReference>
<feature type="domain" description="Integrase catalytic" evidence="2">
    <location>
        <begin position="73"/>
        <end position="112"/>
    </location>
</feature>
<dbReference type="PANTHER" id="PTHR46889:SF4">
    <property type="entry name" value="TRANSPOSASE INSO FOR INSERTION SEQUENCE ELEMENT IS911B-RELATED"/>
    <property type="match status" value="1"/>
</dbReference>
<dbReference type="GO" id="GO:0015074">
    <property type="term" value="P:DNA integration"/>
    <property type="evidence" value="ECO:0007669"/>
    <property type="project" value="InterPro"/>
</dbReference>
<evidence type="ECO:0000259" key="3">
    <source>
        <dbReference type="Pfam" id="PF13276"/>
    </source>
</evidence>